<dbReference type="eggNOG" id="COG0151">
    <property type="taxonomic scope" value="Bacteria"/>
</dbReference>
<dbReference type="EMBL" id="CM000951">
    <property type="protein sequence ID" value="EFH28196.1"/>
    <property type="molecule type" value="Genomic_DNA"/>
</dbReference>
<evidence type="ECO:0000256" key="1">
    <source>
        <dbReference type="SAM" id="MobiDB-lite"/>
    </source>
</evidence>
<feature type="region of interest" description="Disordered" evidence="1">
    <location>
        <begin position="117"/>
        <end position="148"/>
    </location>
</feature>
<feature type="compositionally biased region" description="Polar residues" evidence="1">
    <location>
        <begin position="129"/>
        <end position="141"/>
    </location>
</feature>
<name>D6XBU1_STRX2</name>
<dbReference type="Proteomes" id="UP000002785">
    <property type="component" value="Chromosome"/>
</dbReference>
<accession>D6XBU1</accession>
<protein>
    <submittedName>
        <fullName evidence="2">Phosphoribosylglycinamide synthetase</fullName>
    </submittedName>
</protein>
<organism evidence="2 3">
    <name type="scientific">Streptomyces sviceus (strain ATCC 29083 / DSM 924 / JCM 4929 / NBRC 13980 / NCIMB 11184 / NRRL 5439 / UC 5370)</name>
    <dbReference type="NCBI Taxonomy" id="463191"/>
    <lineage>
        <taxon>Bacteria</taxon>
        <taxon>Bacillati</taxon>
        <taxon>Actinomycetota</taxon>
        <taxon>Actinomycetes</taxon>
        <taxon>Kitasatosporales</taxon>
        <taxon>Streptomycetaceae</taxon>
        <taxon>Streptomyces</taxon>
    </lineage>
</organism>
<dbReference type="Gene3D" id="3.30.470.20">
    <property type="entry name" value="ATP-grasp fold, B domain"/>
    <property type="match status" value="1"/>
</dbReference>
<sequence>MHGYPAPTTRRHLLVITPGIRAYREYLLQPISRDFRVHLVLAEPPTWELAYLTGHTVVADLADVDALVRVARTVDAAQVAAALGLPGGERRCVERCRDKYRIRAALDAAGVPQPRSVLVSGREEASRWPGTSATRSSSSLGRPTRPPA</sequence>
<keyword evidence="3" id="KW-1185">Reference proteome</keyword>
<gene>
    <name evidence="2" type="ORF">SSEG_10397</name>
</gene>
<dbReference type="AlphaFoldDB" id="D6XBU1"/>
<proteinExistence type="predicted"/>
<evidence type="ECO:0000313" key="3">
    <source>
        <dbReference type="Proteomes" id="UP000002785"/>
    </source>
</evidence>
<evidence type="ECO:0000313" key="2">
    <source>
        <dbReference type="EMBL" id="EFH28196.1"/>
    </source>
</evidence>
<dbReference type="HOGENOM" id="CLU_1757841_0_0_11"/>
<reference evidence="2" key="1">
    <citation type="submission" date="2009-10" db="EMBL/GenBank/DDBJ databases">
        <title>The genome sequence of Streptomyces sviceus strain ATCC 29083.</title>
        <authorList>
            <consortium name="The Broad Institute Genome Sequencing Platform"/>
            <consortium name="Broad Institute Microbial Sequencing Center"/>
            <person name="Fischbach M."/>
            <person name="Godfrey P."/>
            <person name="Ward D."/>
            <person name="Young S."/>
            <person name="Zeng Q."/>
            <person name="Koehrsen M."/>
            <person name="Alvarado L."/>
            <person name="Berlin A.M."/>
            <person name="Bochicchio J."/>
            <person name="Borenstein D."/>
            <person name="Chapman S.B."/>
            <person name="Chen Z."/>
            <person name="Engels R."/>
            <person name="Freedman E."/>
            <person name="Gellesch M."/>
            <person name="Goldberg J."/>
            <person name="Griggs A."/>
            <person name="Gujja S."/>
            <person name="Heilman E.R."/>
            <person name="Heiman D.I."/>
            <person name="Hepburn T.A."/>
            <person name="Howarth C."/>
            <person name="Jen D."/>
            <person name="Larson L."/>
            <person name="Lewis B."/>
            <person name="Mehta T."/>
            <person name="Park D."/>
            <person name="Pearson M."/>
            <person name="Richards J."/>
            <person name="Roberts A."/>
            <person name="Saif S."/>
            <person name="Shea T.D."/>
            <person name="Shenoy N."/>
            <person name="Sisk P."/>
            <person name="Stolte C."/>
            <person name="Sykes S.N."/>
            <person name="Thomson T."/>
            <person name="Walk T."/>
            <person name="White J."/>
            <person name="Yandava C."/>
            <person name="Straight P."/>
            <person name="Clardy J."/>
            <person name="Hung D."/>
            <person name="Kolter R."/>
            <person name="Mekalanos J."/>
            <person name="Walker S."/>
            <person name="Walsh C.T."/>
            <person name="Wieland-Brown L.C."/>
            <person name="Haas B."/>
            <person name="Nusbaum C."/>
            <person name="Birren B."/>
        </authorList>
    </citation>
    <scope>NUCLEOTIDE SEQUENCE [LARGE SCALE GENOMIC DNA]</scope>
    <source>
        <strain evidence="2">ATCC 29083</strain>
    </source>
</reference>